<comment type="caution">
    <text evidence="1">The sequence shown here is derived from an EMBL/GenBank/DDBJ whole genome shotgun (WGS) entry which is preliminary data.</text>
</comment>
<proteinExistence type="predicted"/>
<evidence type="ECO:0000313" key="2">
    <source>
        <dbReference type="Proteomes" id="UP000297668"/>
    </source>
</evidence>
<evidence type="ECO:0000313" key="1">
    <source>
        <dbReference type="EMBL" id="TFU26684.1"/>
    </source>
</evidence>
<dbReference type="EMBL" id="SJZF01000007">
    <property type="protein sequence ID" value="TFU26684.1"/>
    <property type="molecule type" value="Genomic_DNA"/>
</dbReference>
<dbReference type="Proteomes" id="UP000297668">
    <property type="component" value="Unassembled WGS sequence"/>
</dbReference>
<gene>
    <name evidence="1" type="ORF">E0687_05065</name>
</gene>
<reference evidence="1 2" key="1">
    <citation type="submission" date="2019-03" db="EMBL/GenBank/DDBJ databases">
        <title>Thermus tengchongensis species for the arsenic transformation mechanism.</title>
        <authorList>
            <person name="Yuan G.C."/>
        </authorList>
    </citation>
    <scope>NUCLEOTIDE SEQUENCE [LARGE SCALE GENOMIC DNA]</scope>
    <source>
        <strain evidence="1 2">15W</strain>
    </source>
</reference>
<sequence>MTLREALSQVPDPRAHNRRYPLWGLLAL</sequence>
<protein>
    <submittedName>
        <fullName evidence="1">DDE transposase family protein</fullName>
    </submittedName>
</protein>
<name>A0A4Y9FBU7_9DEIN</name>
<accession>A0A4Y9FBU7</accession>
<dbReference type="AlphaFoldDB" id="A0A4Y9FBU7"/>
<organism evidence="1 2">
    <name type="scientific">Thermus tengchongensis</name>
    <dbReference type="NCBI Taxonomy" id="1214928"/>
    <lineage>
        <taxon>Bacteria</taxon>
        <taxon>Thermotogati</taxon>
        <taxon>Deinococcota</taxon>
        <taxon>Deinococci</taxon>
        <taxon>Thermales</taxon>
        <taxon>Thermaceae</taxon>
        <taxon>Thermus</taxon>
    </lineage>
</organism>
<feature type="non-terminal residue" evidence="1">
    <location>
        <position position="28"/>
    </location>
</feature>